<dbReference type="PANTHER" id="PTHR43798">
    <property type="entry name" value="MONOACYLGLYCEROL LIPASE"/>
    <property type="match status" value="1"/>
</dbReference>
<keyword evidence="1 3" id="KW-0378">Hydrolase</keyword>
<dbReference type="PANTHER" id="PTHR43798:SF31">
    <property type="entry name" value="AB HYDROLASE SUPERFAMILY PROTEIN YCLE"/>
    <property type="match status" value="1"/>
</dbReference>
<dbReference type="SUPFAM" id="SSF53474">
    <property type="entry name" value="alpha/beta-Hydrolases"/>
    <property type="match status" value="1"/>
</dbReference>
<dbReference type="GO" id="GO:0016020">
    <property type="term" value="C:membrane"/>
    <property type="evidence" value="ECO:0007669"/>
    <property type="project" value="TreeGrafter"/>
</dbReference>
<dbReference type="Proteomes" id="UP000254425">
    <property type="component" value="Chromosome"/>
</dbReference>
<reference evidence="3 4" key="1">
    <citation type="submission" date="2018-07" db="EMBL/GenBank/DDBJ databases">
        <title>Draft genome of the type strain Streptomyces armeniacus ATCC 15676.</title>
        <authorList>
            <person name="Labana P."/>
            <person name="Gosse J.T."/>
            <person name="Boddy C.N."/>
        </authorList>
    </citation>
    <scope>NUCLEOTIDE SEQUENCE [LARGE SCALE GENOMIC DNA]</scope>
    <source>
        <strain evidence="3 4">ATCC 15676</strain>
    </source>
</reference>
<dbReference type="Pfam" id="PF12697">
    <property type="entry name" value="Abhydrolase_6"/>
    <property type="match status" value="1"/>
</dbReference>
<dbReference type="GO" id="GO:0016787">
    <property type="term" value="F:hydrolase activity"/>
    <property type="evidence" value="ECO:0007669"/>
    <property type="project" value="UniProtKB-KW"/>
</dbReference>
<dbReference type="RefSeq" id="WP_208877072.1">
    <property type="nucleotide sequence ID" value="NZ_CP031320.1"/>
</dbReference>
<dbReference type="InterPro" id="IPR000073">
    <property type="entry name" value="AB_hydrolase_1"/>
</dbReference>
<dbReference type="KEGG" id="sarm:DVA86_08560"/>
<accession>A0A345XM25</accession>
<sequence>MPIGTINGIRLNYQDTGSGEPVLMVMGTGSGGRVWHLHQVPALVAAGFRVITFDNRGIEPTDTCAGGITVDDMAGDVIGLIEHLGLAPCRIVGTSMGAHVVQEVALAKPGLVRQCVLMATRGRTDVLRAAMAEAEIALHDSGVAVPARYRAVVRAVQNLSPRTLNDDSSIADWLDVFELTDTGGSPGVRAQLDLDVMPDRLAAYRSITADTHVIAFADDLVTPPEYGREVADAIPGATFSLIPDCGHYGYLEQPDEVNRLLLDHFAPR</sequence>
<feature type="domain" description="AB hydrolase-1" evidence="2">
    <location>
        <begin position="27"/>
        <end position="259"/>
    </location>
</feature>
<keyword evidence="4" id="KW-1185">Reference proteome</keyword>
<name>A0A345XM25_9ACTN</name>
<dbReference type="InterPro" id="IPR029058">
    <property type="entry name" value="AB_hydrolase_fold"/>
</dbReference>
<gene>
    <name evidence="3" type="ORF">DVA86_08560</name>
</gene>
<evidence type="ECO:0000259" key="2">
    <source>
        <dbReference type="Pfam" id="PF12697"/>
    </source>
</evidence>
<evidence type="ECO:0000256" key="1">
    <source>
        <dbReference type="ARBA" id="ARBA00022801"/>
    </source>
</evidence>
<dbReference type="PRINTS" id="PR00111">
    <property type="entry name" value="ABHYDROLASE"/>
</dbReference>
<dbReference type="InterPro" id="IPR050266">
    <property type="entry name" value="AB_hydrolase_sf"/>
</dbReference>
<evidence type="ECO:0000313" key="4">
    <source>
        <dbReference type="Proteomes" id="UP000254425"/>
    </source>
</evidence>
<dbReference type="EMBL" id="CP031320">
    <property type="protein sequence ID" value="AXK32691.1"/>
    <property type="molecule type" value="Genomic_DNA"/>
</dbReference>
<evidence type="ECO:0000313" key="3">
    <source>
        <dbReference type="EMBL" id="AXK32691.1"/>
    </source>
</evidence>
<proteinExistence type="predicted"/>
<protein>
    <submittedName>
        <fullName evidence="3">Alpha/beta fold hydrolase</fullName>
    </submittedName>
</protein>
<dbReference type="AlphaFoldDB" id="A0A345XM25"/>
<dbReference type="Gene3D" id="3.40.50.1820">
    <property type="entry name" value="alpha/beta hydrolase"/>
    <property type="match status" value="1"/>
</dbReference>
<organism evidence="3 4">
    <name type="scientific">Streptomyces armeniacus</name>
    <dbReference type="NCBI Taxonomy" id="83291"/>
    <lineage>
        <taxon>Bacteria</taxon>
        <taxon>Bacillati</taxon>
        <taxon>Actinomycetota</taxon>
        <taxon>Actinomycetes</taxon>
        <taxon>Kitasatosporales</taxon>
        <taxon>Streptomycetaceae</taxon>
        <taxon>Streptomyces</taxon>
    </lineage>
</organism>